<dbReference type="Pfam" id="PF00732">
    <property type="entry name" value="GMC_oxred_N"/>
    <property type="match status" value="1"/>
</dbReference>
<sequence>MANMKNDIVIYDYIIIGGGTSGAVAARRLAEGKDHYNVCLIEAGPSHEGIDNSRMPGGLPALFQENLIDWGYEMVPQKGCGNRVLAASRGRVLGGCSALNGTVFTRGAKADYDRIADMGNPGWSWNDMMPYFKASETFHPAEWHQADLSAHGTDGPLHTEPQPLAPISEKVLESFIDQGFEYKPDMFIQGEYEGVGHAVRTIHNGVRTTSADFVHNCKMANLTVKTNTYVDRIILEKNNTNNRENREYKAVGVKVHDNTNSQGITIKARKEIILSAGAYNSPIILMHSGIGRRDHLTEMNIDCKIDLPGVGENLLDHPIVYTSYQLKDPNLTLDRFFYHSPDTLALSIKEWHDTKTGPMTKFIFGCFALKRIDKTIQDPIWEAAKSEQQCDDPTGQLPNQPHIEFFNTELYIVPPDLHPQSPSNGEGVFTLITLLCGPQARGTVRLSSSDPTSKPIIDHAYFDNDLDVAVLAEGCRLAHEVLMKGRGTKDIIIGAWPKTTSYPTDLNGWKEHVRALSGTCCHASGTCKMAPNNDPMGVVDNRLRVRNVEGLRVADVSILPILNSGHPQAPAYAIGEKVAHMVLQDAETGKSF</sequence>
<evidence type="ECO:0000256" key="3">
    <source>
        <dbReference type="ARBA" id="ARBA00022630"/>
    </source>
</evidence>
<name>A0A814Q259_9BILA</name>
<dbReference type="EMBL" id="CAJNOH010000358">
    <property type="protein sequence ID" value="CAF1012991.1"/>
    <property type="molecule type" value="Genomic_DNA"/>
</dbReference>
<gene>
    <name evidence="9" type="ORF">JXQ802_LOCUS19860</name>
    <name evidence="8" type="ORF">PYM288_LOCUS15207</name>
</gene>
<dbReference type="InterPro" id="IPR012132">
    <property type="entry name" value="GMC_OxRdtase"/>
</dbReference>
<evidence type="ECO:0000256" key="6">
    <source>
        <dbReference type="PIRSR" id="PIRSR000137-2"/>
    </source>
</evidence>
<keyword evidence="10" id="KW-1185">Reference proteome</keyword>
<evidence type="ECO:0000256" key="5">
    <source>
        <dbReference type="PIRSR" id="PIRSR000137-1"/>
    </source>
</evidence>
<comment type="cofactor">
    <cofactor evidence="1 6">
        <name>FAD</name>
        <dbReference type="ChEBI" id="CHEBI:57692"/>
    </cofactor>
</comment>
<dbReference type="InterPro" id="IPR036188">
    <property type="entry name" value="FAD/NAD-bd_sf"/>
</dbReference>
<dbReference type="GO" id="GO:0016614">
    <property type="term" value="F:oxidoreductase activity, acting on CH-OH group of donors"/>
    <property type="evidence" value="ECO:0007669"/>
    <property type="project" value="InterPro"/>
</dbReference>
<evidence type="ECO:0000256" key="4">
    <source>
        <dbReference type="ARBA" id="ARBA00022827"/>
    </source>
</evidence>
<dbReference type="PROSITE" id="PS00624">
    <property type="entry name" value="GMC_OXRED_2"/>
    <property type="match status" value="1"/>
</dbReference>
<dbReference type="AlphaFoldDB" id="A0A814Q259"/>
<dbReference type="SUPFAM" id="SSF51905">
    <property type="entry name" value="FAD/NAD(P)-binding domain"/>
    <property type="match status" value="1"/>
</dbReference>
<feature type="binding site" evidence="6">
    <location>
        <position position="230"/>
    </location>
    <ligand>
        <name>FAD</name>
        <dbReference type="ChEBI" id="CHEBI:57692"/>
    </ligand>
</feature>
<dbReference type="Proteomes" id="UP000663854">
    <property type="component" value="Unassembled WGS sequence"/>
</dbReference>
<dbReference type="GO" id="GO:0050660">
    <property type="term" value="F:flavin adenine dinucleotide binding"/>
    <property type="evidence" value="ECO:0007669"/>
    <property type="project" value="InterPro"/>
</dbReference>
<feature type="domain" description="Glucose-methanol-choline oxidoreductase N-terminal" evidence="7">
    <location>
        <begin position="277"/>
        <end position="291"/>
    </location>
</feature>
<feature type="active site" description="Proton acceptor" evidence="5">
    <location>
        <position position="566"/>
    </location>
</feature>
<dbReference type="PIRSF" id="PIRSF000137">
    <property type="entry name" value="Alcohol_oxidase"/>
    <property type="match status" value="1"/>
</dbReference>
<dbReference type="Gene3D" id="3.30.560.10">
    <property type="entry name" value="Glucose Oxidase, domain 3"/>
    <property type="match status" value="1"/>
</dbReference>
<dbReference type="Pfam" id="PF05199">
    <property type="entry name" value="GMC_oxred_C"/>
    <property type="match status" value="1"/>
</dbReference>
<feature type="binding site" evidence="6">
    <location>
        <position position="92"/>
    </location>
    <ligand>
        <name>FAD</name>
        <dbReference type="ChEBI" id="CHEBI:57692"/>
    </ligand>
</feature>
<evidence type="ECO:0000259" key="7">
    <source>
        <dbReference type="PROSITE" id="PS00624"/>
    </source>
</evidence>
<feature type="binding site" evidence="6">
    <location>
        <begin position="20"/>
        <end position="21"/>
    </location>
    <ligand>
        <name>FAD</name>
        <dbReference type="ChEBI" id="CHEBI:57692"/>
    </ligand>
</feature>
<protein>
    <recommendedName>
        <fullName evidence="7">Glucose-methanol-choline oxidoreductase N-terminal domain-containing protein</fullName>
    </recommendedName>
</protein>
<comment type="caution">
    <text evidence="9">The sequence shown here is derived from an EMBL/GenBank/DDBJ whole genome shotgun (WGS) entry which is preliminary data.</text>
</comment>
<evidence type="ECO:0000256" key="1">
    <source>
        <dbReference type="ARBA" id="ARBA00001974"/>
    </source>
</evidence>
<organism evidence="9 10">
    <name type="scientific">Rotaria sordida</name>
    <dbReference type="NCBI Taxonomy" id="392033"/>
    <lineage>
        <taxon>Eukaryota</taxon>
        <taxon>Metazoa</taxon>
        <taxon>Spiralia</taxon>
        <taxon>Gnathifera</taxon>
        <taxon>Rotifera</taxon>
        <taxon>Eurotatoria</taxon>
        <taxon>Bdelloidea</taxon>
        <taxon>Philodinida</taxon>
        <taxon>Philodinidae</taxon>
        <taxon>Rotaria</taxon>
    </lineage>
</organism>
<reference evidence="9" key="1">
    <citation type="submission" date="2021-02" db="EMBL/GenBank/DDBJ databases">
        <authorList>
            <person name="Nowell W R."/>
        </authorList>
    </citation>
    <scope>NUCLEOTIDE SEQUENCE</scope>
</reference>
<keyword evidence="3" id="KW-0285">Flavoprotein</keyword>
<dbReference type="PANTHER" id="PTHR11552">
    <property type="entry name" value="GLUCOSE-METHANOL-CHOLINE GMC OXIDOREDUCTASE"/>
    <property type="match status" value="1"/>
</dbReference>
<dbReference type="EMBL" id="CAJNOL010000555">
    <property type="protein sequence ID" value="CAF1114285.1"/>
    <property type="molecule type" value="Genomic_DNA"/>
</dbReference>
<dbReference type="InterPro" id="IPR000172">
    <property type="entry name" value="GMC_OxRdtase_N"/>
</dbReference>
<dbReference type="Proteomes" id="UP000663870">
    <property type="component" value="Unassembled WGS sequence"/>
</dbReference>
<feature type="binding site" evidence="6">
    <location>
        <begin position="100"/>
        <end position="103"/>
    </location>
    <ligand>
        <name>FAD</name>
        <dbReference type="ChEBI" id="CHEBI:57692"/>
    </ligand>
</feature>
<evidence type="ECO:0000313" key="9">
    <source>
        <dbReference type="EMBL" id="CAF1114285.1"/>
    </source>
</evidence>
<dbReference type="Gene3D" id="3.50.50.60">
    <property type="entry name" value="FAD/NAD(P)-binding domain"/>
    <property type="match status" value="1"/>
</dbReference>
<dbReference type="InterPro" id="IPR007867">
    <property type="entry name" value="GMC_OxRtase_C"/>
</dbReference>
<keyword evidence="4 6" id="KW-0274">FAD</keyword>
<evidence type="ECO:0000256" key="2">
    <source>
        <dbReference type="ARBA" id="ARBA00010790"/>
    </source>
</evidence>
<feature type="binding site" evidence="6">
    <location>
        <begin position="567"/>
        <end position="568"/>
    </location>
    <ligand>
        <name>FAD</name>
        <dbReference type="ChEBI" id="CHEBI:57692"/>
    </ligand>
</feature>
<feature type="active site" description="Proton donor" evidence="5">
    <location>
        <position position="522"/>
    </location>
</feature>
<dbReference type="SUPFAM" id="SSF54373">
    <property type="entry name" value="FAD-linked reductases, C-terminal domain"/>
    <property type="match status" value="1"/>
</dbReference>
<proteinExistence type="inferred from homology"/>
<evidence type="ECO:0000313" key="8">
    <source>
        <dbReference type="EMBL" id="CAF1012991.1"/>
    </source>
</evidence>
<comment type="similarity">
    <text evidence="2">Belongs to the GMC oxidoreductase family.</text>
</comment>
<dbReference type="PANTHER" id="PTHR11552:SF147">
    <property type="entry name" value="CHOLINE DEHYDROGENASE, MITOCHONDRIAL"/>
    <property type="match status" value="1"/>
</dbReference>
<accession>A0A814Q259</accession>
<evidence type="ECO:0000313" key="10">
    <source>
        <dbReference type="Proteomes" id="UP000663870"/>
    </source>
</evidence>